<dbReference type="Proteomes" id="UP000640583">
    <property type="component" value="Unassembled WGS sequence"/>
</dbReference>
<comment type="pathway">
    <text evidence="2 11">Amino-acid biosynthesis; L-tryptophan biosynthesis; L-tryptophan from chorismate: step 5/5.</text>
</comment>
<dbReference type="InterPro" id="IPR036052">
    <property type="entry name" value="TrpB-like_PALP_sf"/>
</dbReference>
<evidence type="ECO:0000256" key="2">
    <source>
        <dbReference type="ARBA" id="ARBA00004733"/>
    </source>
</evidence>
<dbReference type="PROSITE" id="PS00168">
    <property type="entry name" value="TRP_SYNTHASE_BETA"/>
    <property type="match status" value="1"/>
</dbReference>
<dbReference type="InterPro" id="IPR006653">
    <property type="entry name" value="Trp_synth_b_CS"/>
</dbReference>
<comment type="similarity">
    <text evidence="3 11">Belongs to the TrpB family.</text>
</comment>
<comment type="caution">
    <text evidence="13">The sequence shown here is derived from an EMBL/GenBank/DDBJ whole genome shotgun (WGS) entry which is preliminary data.</text>
</comment>
<evidence type="ECO:0000256" key="6">
    <source>
        <dbReference type="ARBA" id="ARBA00022822"/>
    </source>
</evidence>
<feature type="domain" description="Tryptophan synthase beta chain-like PALP" evidence="12">
    <location>
        <begin position="63"/>
        <end position="390"/>
    </location>
</feature>
<dbReference type="PANTHER" id="PTHR48077:SF3">
    <property type="entry name" value="TRYPTOPHAN SYNTHASE"/>
    <property type="match status" value="1"/>
</dbReference>
<keyword evidence="9 11" id="KW-0456">Lyase</keyword>
<evidence type="ECO:0000259" key="12">
    <source>
        <dbReference type="Pfam" id="PF00291"/>
    </source>
</evidence>
<dbReference type="NCBIfam" id="TIGR00263">
    <property type="entry name" value="trpB"/>
    <property type="match status" value="1"/>
</dbReference>
<dbReference type="GO" id="GO:0004834">
    <property type="term" value="F:tryptophan synthase activity"/>
    <property type="evidence" value="ECO:0007669"/>
    <property type="project" value="UniProtKB-UniRule"/>
</dbReference>
<name>A0A8J7LWE3_9RHOB</name>
<dbReference type="InterPro" id="IPR006654">
    <property type="entry name" value="Trp_synth_beta"/>
</dbReference>
<gene>
    <name evidence="11 13" type="primary">trpB</name>
    <name evidence="13" type="ORF">H1D41_11470</name>
</gene>
<dbReference type="GO" id="GO:0005737">
    <property type="term" value="C:cytoplasm"/>
    <property type="evidence" value="ECO:0007669"/>
    <property type="project" value="TreeGrafter"/>
</dbReference>
<dbReference type="EMBL" id="JADCKQ010000008">
    <property type="protein sequence ID" value="MBI1494257.1"/>
    <property type="molecule type" value="Genomic_DNA"/>
</dbReference>
<dbReference type="Gene3D" id="3.40.50.1100">
    <property type="match status" value="2"/>
</dbReference>
<dbReference type="EC" id="4.2.1.20" evidence="11"/>
<comment type="catalytic activity">
    <reaction evidence="10 11">
        <text>(1S,2R)-1-C-(indol-3-yl)glycerol 3-phosphate + L-serine = D-glyceraldehyde 3-phosphate + L-tryptophan + H2O</text>
        <dbReference type="Rhea" id="RHEA:10532"/>
        <dbReference type="ChEBI" id="CHEBI:15377"/>
        <dbReference type="ChEBI" id="CHEBI:33384"/>
        <dbReference type="ChEBI" id="CHEBI:57912"/>
        <dbReference type="ChEBI" id="CHEBI:58866"/>
        <dbReference type="ChEBI" id="CHEBI:59776"/>
        <dbReference type="EC" id="4.2.1.20"/>
    </reaction>
</comment>
<comment type="subunit">
    <text evidence="4 11">Tetramer of two alpha and two beta chains.</text>
</comment>
<dbReference type="InterPro" id="IPR001926">
    <property type="entry name" value="TrpB-like_PALP"/>
</dbReference>
<dbReference type="InterPro" id="IPR023026">
    <property type="entry name" value="Trp_synth_beta/beta-like"/>
</dbReference>
<evidence type="ECO:0000256" key="4">
    <source>
        <dbReference type="ARBA" id="ARBA00011270"/>
    </source>
</evidence>
<dbReference type="CDD" id="cd06446">
    <property type="entry name" value="Trp-synth_B"/>
    <property type="match status" value="1"/>
</dbReference>
<accession>A0A8J7LWE3</accession>
<dbReference type="AlphaFoldDB" id="A0A8J7LWE3"/>
<evidence type="ECO:0000313" key="14">
    <source>
        <dbReference type="Proteomes" id="UP000640583"/>
    </source>
</evidence>
<evidence type="ECO:0000256" key="7">
    <source>
        <dbReference type="ARBA" id="ARBA00022898"/>
    </source>
</evidence>
<evidence type="ECO:0000256" key="11">
    <source>
        <dbReference type="HAMAP-Rule" id="MF_00133"/>
    </source>
</evidence>
<dbReference type="PIRSF" id="PIRSF001413">
    <property type="entry name" value="Trp_syn_beta"/>
    <property type="match status" value="1"/>
</dbReference>
<evidence type="ECO:0000256" key="10">
    <source>
        <dbReference type="ARBA" id="ARBA00049047"/>
    </source>
</evidence>
<dbReference type="Pfam" id="PF00291">
    <property type="entry name" value="PALP"/>
    <property type="match status" value="1"/>
</dbReference>
<reference evidence="13" key="1">
    <citation type="submission" date="2020-10" db="EMBL/GenBank/DDBJ databases">
        <title>Paenihalocynthiibacter styelae gen. nov., sp. nov., isolated from stalked sea squirt Styela clava.</title>
        <authorList>
            <person name="Kim Y.-O."/>
            <person name="Yoon J.-H."/>
        </authorList>
    </citation>
    <scope>NUCLEOTIDE SEQUENCE</scope>
    <source>
        <strain evidence="13">MYP1-1</strain>
    </source>
</reference>
<dbReference type="PANTHER" id="PTHR48077">
    <property type="entry name" value="TRYPTOPHAN SYNTHASE-RELATED"/>
    <property type="match status" value="1"/>
</dbReference>
<keyword evidence="7 11" id="KW-0663">Pyridoxal phosphate</keyword>
<feature type="modified residue" description="N6-(pyridoxal phosphate)lysine" evidence="11">
    <location>
        <position position="97"/>
    </location>
</feature>
<evidence type="ECO:0000256" key="5">
    <source>
        <dbReference type="ARBA" id="ARBA00022605"/>
    </source>
</evidence>
<proteinExistence type="inferred from homology"/>
<dbReference type="FunFam" id="3.40.50.1100:FF:000004">
    <property type="entry name" value="Tryptophan synthase beta chain"/>
    <property type="match status" value="1"/>
</dbReference>
<keyword evidence="5 11" id="KW-0028">Amino-acid biosynthesis</keyword>
<keyword evidence="14" id="KW-1185">Reference proteome</keyword>
<comment type="function">
    <text evidence="11">The beta subunit is responsible for the synthesis of L-tryptophan from indole and L-serine.</text>
</comment>
<organism evidence="13 14">
    <name type="scientific">Halocynthiibacter styelae</name>
    <dbReference type="NCBI Taxonomy" id="2761955"/>
    <lineage>
        <taxon>Bacteria</taxon>
        <taxon>Pseudomonadati</taxon>
        <taxon>Pseudomonadota</taxon>
        <taxon>Alphaproteobacteria</taxon>
        <taxon>Rhodobacterales</taxon>
        <taxon>Paracoccaceae</taxon>
        <taxon>Halocynthiibacter</taxon>
    </lineage>
</organism>
<keyword evidence="6 11" id="KW-0822">Tryptophan biosynthesis</keyword>
<evidence type="ECO:0000256" key="1">
    <source>
        <dbReference type="ARBA" id="ARBA00001933"/>
    </source>
</evidence>
<dbReference type="FunFam" id="3.40.50.1100:FF:000001">
    <property type="entry name" value="Tryptophan synthase beta chain"/>
    <property type="match status" value="1"/>
</dbReference>
<keyword evidence="8 11" id="KW-0057">Aromatic amino acid biosynthesis</keyword>
<dbReference type="HAMAP" id="MF_00133">
    <property type="entry name" value="Trp_synth_beta"/>
    <property type="match status" value="1"/>
</dbReference>
<evidence type="ECO:0000256" key="8">
    <source>
        <dbReference type="ARBA" id="ARBA00023141"/>
    </source>
</evidence>
<comment type="cofactor">
    <cofactor evidence="1 11">
        <name>pyridoxal 5'-phosphate</name>
        <dbReference type="ChEBI" id="CHEBI:597326"/>
    </cofactor>
</comment>
<evidence type="ECO:0000313" key="13">
    <source>
        <dbReference type="EMBL" id="MBI1494257.1"/>
    </source>
</evidence>
<dbReference type="UniPathway" id="UPA00035">
    <property type="reaction ID" value="UER00044"/>
</dbReference>
<protein>
    <recommendedName>
        <fullName evidence="11">Tryptophan synthase beta chain</fullName>
        <ecNumber evidence="11">4.2.1.20</ecNumber>
    </recommendedName>
</protein>
<sequence>MDDLFNSFMNGPDENGRFGDFGGRFVSETLMPLILDLEEEYERAKVDPEFHAEMDDLWKHYVGRPSPLYYAERMTEALGGAKIYLKRDELNHTGAHKINNVLGQILLARRMGKTRIIAETGAGQHGVATATVCARFGLECIVYMGAHDVERQAPNVFRMKLLGAKVVPVTSGRGTLKDAMNDALRDWVTNVRDTFYCIGTVAGPHPYPAMVRDFQAIIGKEVREQLPEHEGEGRLPDTIIAAIGGGSNAMGLFFPFLDDDSVNIVGVEAGGKGVNEKMEHCASLTGGRPGVLHGNRTYLLQDDDGQILEGFSISAGLDYPGIGPEHSWLHDIGRAQYVSITDTEALEAFQFCCTQEGIIPALEPSHALAHVMKMAPTLPKDHIIVMNMCGRGDKDIFTVAKALGVDMSESD</sequence>
<evidence type="ECO:0000256" key="3">
    <source>
        <dbReference type="ARBA" id="ARBA00009982"/>
    </source>
</evidence>
<dbReference type="RefSeq" id="WP_228849036.1">
    <property type="nucleotide sequence ID" value="NZ_JADCKQ010000008.1"/>
</dbReference>
<dbReference type="SUPFAM" id="SSF53686">
    <property type="entry name" value="Tryptophan synthase beta subunit-like PLP-dependent enzymes"/>
    <property type="match status" value="1"/>
</dbReference>
<evidence type="ECO:0000256" key="9">
    <source>
        <dbReference type="ARBA" id="ARBA00023239"/>
    </source>
</evidence>